<evidence type="ECO:0000313" key="2">
    <source>
        <dbReference type="Proteomes" id="UP000191987"/>
    </source>
</evidence>
<gene>
    <name evidence="1" type="ORF">AGR7C_Lc180005</name>
</gene>
<reference evidence="1 2" key="1">
    <citation type="submission" date="2016-01" db="EMBL/GenBank/DDBJ databases">
        <authorList>
            <person name="Oliw E.H."/>
        </authorList>
    </citation>
    <scope>NUCLEOTIDE SEQUENCE [LARGE SCALE GENOMIC DNA]</scope>
    <source>
        <strain evidence="1 2">Zutra 3-1</strain>
    </source>
</reference>
<organism evidence="1 2">
    <name type="scientific">Agrobacterium deltaense Zutra 3/1</name>
    <dbReference type="NCBI Taxonomy" id="1183427"/>
    <lineage>
        <taxon>Bacteria</taxon>
        <taxon>Pseudomonadati</taxon>
        <taxon>Pseudomonadota</taxon>
        <taxon>Alphaproteobacteria</taxon>
        <taxon>Hyphomicrobiales</taxon>
        <taxon>Rhizobiaceae</taxon>
        <taxon>Rhizobium/Agrobacterium group</taxon>
        <taxon>Agrobacterium</taxon>
    </lineage>
</organism>
<accession>A0A1S7RIU0</accession>
<dbReference type="AlphaFoldDB" id="A0A1S7RIU0"/>
<evidence type="ECO:0000313" key="1">
    <source>
        <dbReference type="EMBL" id="CUX53174.1"/>
    </source>
</evidence>
<name>A0A1S7RIU0_9HYPH</name>
<dbReference type="Proteomes" id="UP000191987">
    <property type="component" value="Unassembled WGS sequence"/>
</dbReference>
<dbReference type="EMBL" id="FBWG01000036">
    <property type="protein sequence ID" value="CUX53174.1"/>
    <property type="molecule type" value="Genomic_DNA"/>
</dbReference>
<protein>
    <submittedName>
        <fullName evidence="1">Uncharacterized protein</fullName>
    </submittedName>
</protein>
<dbReference type="RefSeq" id="WP_080820633.1">
    <property type="nucleotide sequence ID" value="NZ_LT009749.1"/>
</dbReference>
<sequence length="138" mass="15246">MAFVIKAEISNPDAGTFAFAAQKTMYGGKTIREGDTVFLFASENEGGHGLIARGTVTSAQAVARKPGIARQTPRVDLTIKRTETALRPLGRAELRDFRDWDDGQPGTELNFKLYRQATDKIVGISDRAADYIDTFFMR</sequence>
<proteinExistence type="predicted"/>